<name>A0AA88MZG8_TACVA</name>
<dbReference type="Proteomes" id="UP001187315">
    <property type="component" value="Unassembled WGS sequence"/>
</dbReference>
<dbReference type="EMBL" id="JAVHJS010000009">
    <property type="protein sequence ID" value="KAK2848394.1"/>
    <property type="molecule type" value="Genomic_DNA"/>
</dbReference>
<keyword evidence="3" id="KW-1185">Reference proteome</keyword>
<feature type="region of interest" description="Disordered" evidence="1">
    <location>
        <begin position="1"/>
        <end position="20"/>
    </location>
</feature>
<dbReference type="AlphaFoldDB" id="A0AA88MZG8"/>
<evidence type="ECO:0000313" key="3">
    <source>
        <dbReference type="Proteomes" id="UP001187315"/>
    </source>
</evidence>
<evidence type="ECO:0000313" key="2">
    <source>
        <dbReference type="EMBL" id="KAK2848394.1"/>
    </source>
</evidence>
<accession>A0AA88MZG8</accession>
<proteinExistence type="predicted"/>
<evidence type="ECO:0000256" key="1">
    <source>
        <dbReference type="SAM" id="MobiDB-lite"/>
    </source>
</evidence>
<protein>
    <submittedName>
        <fullName evidence="2">Uncharacterized protein</fullName>
    </submittedName>
</protein>
<comment type="caution">
    <text evidence="2">The sequence shown here is derived from an EMBL/GenBank/DDBJ whole genome shotgun (WGS) entry which is preliminary data.</text>
</comment>
<sequence>MLPHIDASRLSSCVSQTRHRDPRGSLLRDLRRTQARIFDVSASCHSICVTKPSYWNSYRNADSHRSVRSRNKALLPYADLAWEKVTSGRFSHPEVCSRVWPTIIKSDRMTTQSRSWSEHGKGGSLGGLVVELELKGWALGLDLAQLEEASDQSWVGADRAKVNRRSG</sequence>
<reference evidence="2" key="1">
    <citation type="submission" date="2023-08" db="EMBL/GenBank/DDBJ databases">
        <title>Pelteobagrus vachellii genome.</title>
        <authorList>
            <person name="Liu H."/>
        </authorList>
    </citation>
    <scope>NUCLEOTIDE SEQUENCE</scope>
    <source>
        <strain evidence="2">PRFRI_2022a</strain>
        <tissue evidence="2">Muscle</tissue>
    </source>
</reference>
<organism evidence="2 3">
    <name type="scientific">Tachysurus vachellii</name>
    <name type="common">Darkbarbel catfish</name>
    <name type="synonym">Pelteobagrus vachellii</name>
    <dbReference type="NCBI Taxonomy" id="175792"/>
    <lineage>
        <taxon>Eukaryota</taxon>
        <taxon>Metazoa</taxon>
        <taxon>Chordata</taxon>
        <taxon>Craniata</taxon>
        <taxon>Vertebrata</taxon>
        <taxon>Euteleostomi</taxon>
        <taxon>Actinopterygii</taxon>
        <taxon>Neopterygii</taxon>
        <taxon>Teleostei</taxon>
        <taxon>Ostariophysi</taxon>
        <taxon>Siluriformes</taxon>
        <taxon>Bagridae</taxon>
        <taxon>Tachysurus</taxon>
    </lineage>
</organism>
<gene>
    <name evidence="2" type="ORF">Q7C36_010076</name>
</gene>